<sequence>MGDARFGYLEKPAEIAMNHSASFFNFMFRVIRIS</sequence>
<reference evidence="1 2" key="1">
    <citation type="submission" date="2016-02" db="EMBL/GenBank/DDBJ databases">
        <authorList>
            <person name="Wen L."/>
            <person name="He K."/>
            <person name="Yang H."/>
        </authorList>
    </citation>
    <scope>NUCLEOTIDE SEQUENCE [LARGE SCALE GENOMIC DNA]</scope>
    <source>
        <strain evidence="1">ShG14-8</strain>
    </source>
</reference>
<evidence type="ECO:0000313" key="2">
    <source>
        <dbReference type="Proteomes" id="UP000070578"/>
    </source>
</evidence>
<proteinExistence type="predicted"/>
<accession>A0A139BWQ6</accession>
<name>A0A139BWQ6_9PROT</name>
<dbReference type="Proteomes" id="UP000070578">
    <property type="component" value="Unassembled WGS sequence"/>
</dbReference>
<organism evidence="1 2">
    <name type="scientific">Candidatus Gallionella acididurans</name>
    <dbReference type="NCBI Taxonomy" id="1796491"/>
    <lineage>
        <taxon>Bacteria</taxon>
        <taxon>Pseudomonadati</taxon>
        <taxon>Pseudomonadota</taxon>
        <taxon>Betaproteobacteria</taxon>
        <taxon>Nitrosomonadales</taxon>
        <taxon>Gallionellaceae</taxon>
        <taxon>Gallionella</taxon>
    </lineage>
</organism>
<gene>
    <name evidence="1" type="ORF">AWT59_0591</name>
</gene>
<dbReference type="AlphaFoldDB" id="A0A139BWQ6"/>
<comment type="caution">
    <text evidence="1">The sequence shown here is derived from an EMBL/GenBank/DDBJ whole genome shotgun (WGS) entry which is preliminary data.</text>
</comment>
<dbReference type="EMBL" id="LSLI01000008">
    <property type="protein sequence ID" value="KXS33288.1"/>
    <property type="molecule type" value="Genomic_DNA"/>
</dbReference>
<protein>
    <submittedName>
        <fullName evidence="1">Uncharacterized protein</fullName>
    </submittedName>
</protein>
<reference evidence="1 2" key="2">
    <citation type="submission" date="2016-03" db="EMBL/GenBank/DDBJ databases">
        <title>New uncultured bacterium of the family Gallionellaceae from acid mine drainage: description and reconstruction of genome based on metagenomic analysis of microbial community.</title>
        <authorList>
            <person name="Kadnikov V."/>
            <person name="Ivasenko D."/>
            <person name="Beletsky A."/>
            <person name="Mardanov A."/>
            <person name="Danilova E."/>
            <person name="Pimenov N."/>
            <person name="Karnachuk O."/>
            <person name="Ravin N."/>
        </authorList>
    </citation>
    <scope>NUCLEOTIDE SEQUENCE [LARGE SCALE GENOMIC DNA]</scope>
    <source>
        <strain evidence="1">ShG14-8</strain>
    </source>
</reference>
<evidence type="ECO:0000313" key="1">
    <source>
        <dbReference type="EMBL" id="KXS33288.1"/>
    </source>
</evidence>